<protein>
    <submittedName>
        <fullName evidence="3">Putative myosin class i heavy chain</fullName>
    </submittedName>
</protein>
<dbReference type="PANTHER" id="PTHR47357">
    <property type="entry name" value="COP1-INTERACTIVE PROTEIN 1"/>
    <property type="match status" value="1"/>
</dbReference>
<feature type="coiled-coil region" evidence="1">
    <location>
        <begin position="60"/>
        <end position="205"/>
    </location>
</feature>
<name>A0A6G4ZUX6_RHIMP</name>
<feature type="coiled-coil region" evidence="1">
    <location>
        <begin position="389"/>
        <end position="475"/>
    </location>
</feature>
<reference evidence="3" key="1">
    <citation type="submission" date="2020-03" db="EMBL/GenBank/DDBJ databases">
        <title>A transcriptome and proteome of the tick Rhipicephalus microplus shaped by the genetic composition of its hosts and developmental stage.</title>
        <authorList>
            <person name="Garcia G.R."/>
            <person name="Ribeiro J.M.C."/>
            <person name="Maruyama S.R."/>
            <person name="Gardinasse L.G."/>
            <person name="Nelson K."/>
            <person name="Ferreira B.R."/>
            <person name="Andrade T.G."/>
            <person name="Santos I.K.F.M."/>
        </authorList>
    </citation>
    <scope>NUCLEOTIDE SEQUENCE</scope>
    <source>
        <strain evidence="3">NSGR</strain>
        <tissue evidence="3">Salivary glands</tissue>
    </source>
</reference>
<dbReference type="GO" id="GO:0005200">
    <property type="term" value="F:structural constituent of cytoskeleton"/>
    <property type="evidence" value="ECO:0007669"/>
    <property type="project" value="TreeGrafter"/>
</dbReference>
<feature type="compositionally biased region" description="Polar residues" evidence="2">
    <location>
        <begin position="15"/>
        <end position="35"/>
    </location>
</feature>
<evidence type="ECO:0000313" key="3">
    <source>
        <dbReference type="EMBL" id="NIE42309.1"/>
    </source>
</evidence>
<dbReference type="VEuPathDB" id="VectorBase:LOC119172314"/>
<dbReference type="EMBL" id="GIKN01000036">
    <property type="protein sequence ID" value="NIE42309.1"/>
    <property type="molecule type" value="Transcribed_RNA"/>
</dbReference>
<feature type="region of interest" description="Disordered" evidence="2">
    <location>
        <begin position="1"/>
        <end position="35"/>
    </location>
</feature>
<evidence type="ECO:0000256" key="2">
    <source>
        <dbReference type="SAM" id="MobiDB-lite"/>
    </source>
</evidence>
<dbReference type="AlphaFoldDB" id="A0A6G4ZUX6"/>
<dbReference type="OrthoDB" id="2436455at2759"/>
<accession>A0A6G4ZUX6</accession>
<feature type="coiled-coil region" evidence="1">
    <location>
        <begin position="241"/>
        <end position="328"/>
    </location>
</feature>
<dbReference type="PANTHER" id="PTHR47357:SF1">
    <property type="entry name" value="SPINDLE POLE BODY COMPONENT 110"/>
    <property type="match status" value="1"/>
</dbReference>
<proteinExistence type="predicted"/>
<sequence length="483" mass="54531">MLPLRPTLKRRKSESFTSSPTGAQTPAKRSSMSPQQRALVILPLTPAQQVKEIRKLWEHINDEEEENSELRHEGSRLKEVVKRKDREIASLKERLKALQEMSSSDATCLAALHKNVEEMSAQNKLLQEQVHSFEKVRDDYDRVIRQNASLQAESEKMSVIQEECNNLREDLSKALSEKSDLCTKLASLEDLVGELRSAIDLKNKELDDMVSFYSNLEKPGSPKVLAPSPGARVSCYTELRMVELQDANNKLRQESDRLQNELEELTARLQTEGNAMRASAVQLEETNATLTADVSQLKNRCTQLNVRISGLENELQLSKTTAATLESRLSIQVSQSETLRQQLADRDQHITALEEKATASDSINQELLKSNTELNTALRLSEFEKSAQAERMREVIAEKQKQQESLTRQNSKVLALEATLANLEAKLAEVTCQLLASKEEKSKLQQVVTTLHSQLETTRSQCAELEQQLNKLSMRRRPSLLSS</sequence>
<organism evidence="3">
    <name type="scientific">Rhipicephalus microplus</name>
    <name type="common">Cattle tick</name>
    <name type="synonym">Boophilus microplus</name>
    <dbReference type="NCBI Taxonomy" id="6941"/>
    <lineage>
        <taxon>Eukaryota</taxon>
        <taxon>Metazoa</taxon>
        <taxon>Ecdysozoa</taxon>
        <taxon>Arthropoda</taxon>
        <taxon>Chelicerata</taxon>
        <taxon>Arachnida</taxon>
        <taxon>Acari</taxon>
        <taxon>Parasitiformes</taxon>
        <taxon>Ixodida</taxon>
        <taxon>Ixodoidea</taxon>
        <taxon>Ixodidae</taxon>
        <taxon>Rhipicephalinae</taxon>
        <taxon>Rhipicephalus</taxon>
        <taxon>Boophilus</taxon>
    </lineage>
</organism>
<evidence type="ECO:0000256" key="1">
    <source>
        <dbReference type="SAM" id="Coils"/>
    </source>
</evidence>
<keyword evidence="1" id="KW-0175">Coiled coil</keyword>
<dbReference type="GO" id="GO:0005856">
    <property type="term" value="C:cytoskeleton"/>
    <property type="evidence" value="ECO:0007669"/>
    <property type="project" value="TreeGrafter"/>
</dbReference>